<dbReference type="InterPro" id="IPR003660">
    <property type="entry name" value="HAMP_dom"/>
</dbReference>
<dbReference type="PANTHER" id="PTHR42878">
    <property type="entry name" value="TWO-COMPONENT HISTIDINE KINASE"/>
    <property type="match status" value="1"/>
</dbReference>
<keyword evidence="15" id="KW-1185">Reference proteome</keyword>
<accession>A0ABW4SA42</accession>
<dbReference type="SUPFAM" id="SSF55874">
    <property type="entry name" value="ATPase domain of HSP90 chaperone/DNA topoisomerase II/histidine kinase"/>
    <property type="match status" value="1"/>
</dbReference>
<evidence type="ECO:0000256" key="11">
    <source>
        <dbReference type="SAM" id="SignalP"/>
    </source>
</evidence>
<keyword evidence="6" id="KW-0547">Nucleotide-binding</keyword>
<evidence type="ECO:0000256" key="5">
    <source>
        <dbReference type="ARBA" id="ARBA00022679"/>
    </source>
</evidence>
<keyword evidence="10" id="KW-0472">Membrane</keyword>
<dbReference type="SMART" id="SM00388">
    <property type="entry name" value="HisKA"/>
    <property type="match status" value="1"/>
</dbReference>
<evidence type="ECO:0000259" key="13">
    <source>
        <dbReference type="PROSITE" id="PS50885"/>
    </source>
</evidence>
<protein>
    <recommendedName>
        <fullName evidence="3">histidine kinase</fullName>
        <ecNumber evidence="3">2.7.13.3</ecNumber>
    </recommendedName>
</protein>
<evidence type="ECO:0000256" key="3">
    <source>
        <dbReference type="ARBA" id="ARBA00012438"/>
    </source>
</evidence>
<evidence type="ECO:0000259" key="12">
    <source>
        <dbReference type="PROSITE" id="PS50109"/>
    </source>
</evidence>
<dbReference type="PROSITE" id="PS50109">
    <property type="entry name" value="HIS_KIN"/>
    <property type="match status" value="1"/>
</dbReference>
<dbReference type="EC" id="2.7.13.3" evidence="3"/>
<keyword evidence="10" id="KW-0812">Transmembrane</keyword>
<dbReference type="Gene3D" id="1.10.287.130">
    <property type="match status" value="1"/>
</dbReference>
<keyword evidence="7 14" id="KW-0418">Kinase</keyword>
<dbReference type="SUPFAM" id="SSF47384">
    <property type="entry name" value="Homodimeric domain of signal transducing histidine kinase"/>
    <property type="match status" value="1"/>
</dbReference>
<evidence type="ECO:0000256" key="9">
    <source>
        <dbReference type="ARBA" id="ARBA00023012"/>
    </source>
</evidence>
<feature type="transmembrane region" description="Helical" evidence="10">
    <location>
        <begin position="184"/>
        <end position="206"/>
    </location>
</feature>
<reference evidence="15" key="1">
    <citation type="journal article" date="2019" name="Int. J. Syst. Evol. Microbiol.">
        <title>The Global Catalogue of Microorganisms (GCM) 10K type strain sequencing project: providing services to taxonomists for standard genome sequencing and annotation.</title>
        <authorList>
            <consortium name="The Broad Institute Genomics Platform"/>
            <consortium name="The Broad Institute Genome Sequencing Center for Infectious Disease"/>
            <person name="Wu L."/>
            <person name="Ma J."/>
        </authorList>
    </citation>
    <scope>NUCLEOTIDE SEQUENCE [LARGE SCALE GENOMIC DNA]</scope>
    <source>
        <strain evidence="15">CGMCC 4.7242</strain>
    </source>
</reference>
<keyword evidence="11" id="KW-0732">Signal</keyword>
<evidence type="ECO:0000256" key="8">
    <source>
        <dbReference type="ARBA" id="ARBA00022840"/>
    </source>
</evidence>
<dbReference type="EMBL" id="JBHUGH010000037">
    <property type="protein sequence ID" value="MFD1914402.1"/>
    <property type="molecule type" value="Genomic_DNA"/>
</dbReference>
<keyword evidence="4" id="KW-0597">Phosphoprotein</keyword>
<dbReference type="InterPro" id="IPR003594">
    <property type="entry name" value="HATPase_dom"/>
</dbReference>
<dbReference type="CDD" id="cd00075">
    <property type="entry name" value="HATPase"/>
    <property type="match status" value="1"/>
</dbReference>
<evidence type="ECO:0000256" key="6">
    <source>
        <dbReference type="ARBA" id="ARBA00022741"/>
    </source>
</evidence>
<dbReference type="SMART" id="SM00387">
    <property type="entry name" value="HATPase_c"/>
    <property type="match status" value="1"/>
</dbReference>
<keyword evidence="5" id="KW-0808">Transferase</keyword>
<gene>
    <name evidence="14" type="ORF">ACFSGJ_19545</name>
</gene>
<dbReference type="Gene3D" id="3.30.565.10">
    <property type="entry name" value="Histidine kinase-like ATPase, C-terminal domain"/>
    <property type="match status" value="1"/>
</dbReference>
<dbReference type="Pfam" id="PF02518">
    <property type="entry name" value="HATPase_c"/>
    <property type="match status" value="1"/>
</dbReference>
<evidence type="ECO:0000313" key="15">
    <source>
        <dbReference type="Proteomes" id="UP001597353"/>
    </source>
</evidence>
<comment type="caution">
    <text evidence="14">The sequence shown here is derived from an EMBL/GenBank/DDBJ whole genome shotgun (WGS) entry which is preliminary data.</text>
</comment>
<dbReference type="InterPro" id="IPR036097">
    <property type="entry name" value="HisK_dim/P_sf"/>
</dbReference>
<dbReference type="PROSITE" id="PS50885">
    <property type="entry name" value="HAMP"/>
    <property type="match status" value="1"/>
</dbReference>
<name>A0ABW4SA42_9RHOB</name>
<dbReference type="CDD" id="cd00082">
    <property type="entry name" value="HisKA"/>
    <property type="match status" value="1"/>
</dbReference>
<feature type="domain" description="HAMP" evidence="13">
    <location>
        <begin position="208"/>
        <end position="261"/>
    </location>
</feature>
<sequence length="518" mass="55761">MKRHRANLRLRLMLGAASLAALAVLAAGIAVHGLARAEGHAASAIAAQGRMEAYAALSSRVNERVTASLARPPDATGATPPEEAAVAHAFAALERMIAADVAEAHDTAEADRRAAPALLLARAQAQFRQLSRALDRYPPGSDGARAALSLYALQVPPLLSEQIELERRRRDAAMSALSRLRRDLGGYAIAVAVAAPATLLCLWLLLLRPLARRLRQATAGAEHLALAGGDRDEPGDEPGDELSLLFARMRQMARRLDRRRARLETLVADRTARLQEANARLARTDAERRRFFADVSHELRTPLTVILGEAELGMRGAPDPWATAFVTIRSRARRLFRRIEDLLRIARSESGQLDLDRRPVALAPLIEAALEDLRPLIAQMRIDRRIAPGAVVTGDPEWLRQVAAGLIENAAKYAGARARLQITASVTQGMVTLRFCDDGPGLGPHLLDHVTERFGRGDAGAATPGFGVGLALARWVIEAHGGTLALGSSDRGLCVAIRLPQAAQSLLTEPEDMSCLTS</sequence>
<dbReference type="Pfam" id="PF00512">
    <property type="entry name" value="HisKA"/>
    <property type="match status" value="1"/>
</dbReference>
<dbReference type="PRINTS" id="PR00344">
    <property type="entry name" value="BCTRLSENSOR"/>
</dbReference>
<dbReference type="InterPro" id="IPR050351">
    <property type="entry name" value="BphY/WalK/GraS-like"/>
</dbReference>
<evidence type="ECO:0000313" key="14">
    <source>
        <dbReference type="EMBL" id="MFD1914402.1"/>
    </source>
</evidence>
<feature type="chain" id="PRO_5046793941" description="histidine kinase" evidence="11">
    <location>
        <begin position="24"/>
        <end position="518"/>
    </location>
</feature>
<dbReference type="Gene3D" id="6.10.340.10">
    <property type="match status" value="1"/>
</dbReference>
<comment type="subcellular location">
    <subcellularLocation>
        <location evidence="2">Membrane</location>
    </subcellularLocation>
</comment>
<dbReference type="PANTHER" id="PTHR42878:SF7">
    <property type="entry name" value="SENSOR HISTIDINE KINASE GLRK"/>
    <property type="match status" value="1"/>
</dbReference>
<dbReference type="GO" id="GO:0016301">
    <property type="term" value="F:kinase activity"/>
    <property type="evidence" value="ECO:0007669"/>
    <property type="project" value="UniProtKB-KW"/>
</dbReference>
<comment type="catalytic activity">
    <reaction evidence="1">
        <text>ATP + protein L-histidine = ADP + protein N-phospho-L-histidine.</text>
        <dbReference type="EC" id="2.7.13.3"/>
    </reaction>
</comment>
<evidence type="ECO:0000256" key="2">
    <source>
        <dbReference type="ARBA" id="ARBA00004370"/>
    </source>
</evidence>
<keyword evidence="10" id="KW-1133">Transmembrane helix</keyword>
<keyword evidence="8" id="KW-0067">ATP-binding</keyword>
<dbReference type="InterPro" id="IPR005467">
    <property type="entry name" value="His_kinase_dom"/>
</dbReference>
<dbReference type="InterPro" id="IPR036890">
    <property type="entry name" value="HATPase_C_sf"/>
</dbReference>
<evidence type="ECO:0000256" key="10">
    <source>
        <dbReference type="SAM" id="Phobius"/>
    </source>
</evidence>
<evidence type="ECO:0000256" key="7">
    <source>
        <dbReference type="ARBA" id="ARBA00022777"/>
    </source>
</evidence>
<evidence type="ECO:0000256" key="1">
    <source>
        <dbReference type="ARBA" id="ARBA00000085"/>
    </source>
</evidence>
<dbReference type="InterPro" id="IPR004358">
    <property type="entry name" value="Sig_transdc_His_kin-like_C"/>
</dbReference>
<dbReference type="RefSeq" id="WP_390265736.1">
    <property type="nucleotide sequence ID" value="NZ_JBHUGH010000037.1"/>
</dbReference>
<proteinExistence type="predicted"/>
<evidence type="ECO:0000256" key="4">
    <source>
        <dbReference type="ARBA" id="ARBA00022553"/>
    </source>
</evidence>
<keyword evidence="9" id="KW-0902">Two-component regulatory system</keyword>
<dbReference type="Proteomes" id="UP001597353">
    <property type="component" value="Unassembled WGS sequence"/>
</dbReference>
<dbReference type="InterPro" id="IPR003661">
    <property type="entry name" value="HisK_dim/P_dom"/>
</dbReference>
<feature type="signal peptide" evidence="11">
    <location>
        <begin position="1"/>
        <end position="23"/>
    </location>
</feature>
<feature type="domain" description="Histidine kinase" evidence="12">
    <location>
        <begin position="294"/>
        <end position="503"/>
    </location>
</feature>
<organism evidence="14 15">
    <name type="scientific">Halodurantibacterium flavum</name>
    <dbReference type="NCBI Taxonomy" id="1382802"/>
    <lineage>
        <taxon>Bacteria</taxon>
        <taxon>Pseudomonadati</taxon>
        <taxon>Pseudomonadota</taxon>
        <taxon>Alphaproteobacteria</taxon>
        <taxon>Rhodobacterales</taxon>
        <taxon>Paracoccaceae</taxon>
        <taxon>Halodurantibacterium</taxon>
    </lineage>
</organism>